<dbReference type="Pfam" id="PF05229">
    <property type="entry name" value="SCPU"/>
    <property type="match status" value="1"/>
</dbReference>
<protein>
    <submittedName>
        <fullName evidence="3">Spore coat protein</fullName>
    </submittedName>
</protein>
<dbReference type="OrthoDB" id="129846at2"/>
<dbReference type="Proteomes" id="UP000234503">
    <property type="component" value="Unassembled WGS sequence"/>
</dbReference>
<accession>A0A2N5ED95</accession>
<feature type="chain" id="PRO_5014730140" evidence="1">
    <location>
        <begin position="25"/>
        <end position="176"/>
    </location>
</feature>
<name>A0A2N5ED95_9GAMM</name>
<dbReference type="PANTHER" id="PTHR37089">
    <property type="entry name" value="PROTEIN U-RELATED"/>
    <property type="match status" value="1"/>
</dbReference>
<gene>
    <name evidence="3" type="ORF">CYR32_01790</name>
</gene>
<keyword evidence="4" id="KW-1185">Reference proteome</keyword>
<keyword evidence="1" id="KW-0732">Signal</keyword>
<evidence type="ECO:0000313" key="3">
    <source>
        <dbReference type="EMBL" id="PLR40498.1"/>
    </source>
</evidence>
<comment type="caution">
    <text evidence="3">The sequence shown here is derived from an EMBL/GenBank/DDBJ whole genome shotgun (WGS) entry which is preliminary data.</text>
</comment>
<sequence length="176" mass="17813">MKKTQLTLASLALMMLAPSVPVFAGTVTGNLGVTLTIGAGCEVIGGDSTGAVNQFGTLSFGEYSSLANIINSQSTDAAGTGNLQLLCTTGTPFTVALDNGLNAAGGQRRMAGTGGTFINYNLYQEPARTTLWAPGTPLAATGTGTPVNLIVYGQVPAQATPAAGTYTDTVTMTVTW</sequence>
<evidence type="ECO:0000256" key="1">
    <source>
        <dbReference type="SAM" id="SignalP"/>
    </source>
</evidence>
<dbReference type="InterPro" id="IPR007893">
    <property type="entry name" value="Spore_coat_U/FanG"/>
</dbReference>
<dbReference type="InterPro" id="IPR053167">
    <property type="entry name" value="Spore_coat_component"/>
</dbReference>
<proteinExistence type="predicted"/>
<evidence type="ECO:0000259" key="2">
    <source>
        <dbReference type="Pfam" id="PF05229"/>
    </source>
</evidence>
<feature type="domain" description="Spore coat protein U/FanG" evidence="2">
    <location>
        <begin position="28"/>
        <end position="173"/>
    </location>
</feature>
<evidence type="ECO:0000313" key="4">
    <source>
        <dbReference type="Proteomes" id="UP000234503"/>
    </source>
</evidence>
<dbReference type="RefSeq" id="WP_101821935.1">
    <property type="nucleotide sequence ID" value="NZ_PJZH01000001.1"/>
</dbReference>
<reference evidence="3 4" key="1">
    <citation type="submission" date="2017-12" db="EMBL/GenBank/DDBJ databases">
        <title>Characterization of six clinical isolates of Enterochimera gen. nov., a novel genus of the Yersiniaciae family and the three species Enterochimera arupensis sp. nov., Enterochimera coloradensis sp. nov, and Enterochimera californica sp. nov.</title>
        <authorList>
            <person name="Rossi A."/>
            <person name="Fisher M."/>
        </authorList>
    </citation>
    <scope>NUCLEOTIDE SEQUENCE [LARGE SCALE GENOMIC DNA]</scope>
    <source>
        <strain evidence="4">2016-Iso4</strain>
    </source>
</reference>
<keyword evidence="3" id="KW-0167">Capsid protein</keyword>
<feature type="signal peptide" evidence="1">
    <location>
        <begin position="1"/>
        <end position="24"/>
    </location>
</feature>
<organism evidence="3 4">
    <name type="scientific">Chimaeribacter coloradensis</name>
    <dbReference type="NCBI Taxonomy" id="2060068"/>
    <lineage>
        <taxon>Bacteria</taxon>
        <taxon>Pseudomonadati</taxon>
        <taxon>Pseudomonadota</taxon>
        <taxon>Gammaproteobacteria</taxon>
        <taxon>Enterobacterales</taxon>
        <taxon>Yersiniaceae</taxon>
        <taxon>Chimaeribacter</taxon>
    </lineage>
</organism>
<dbReference type="EMBL" id="PJZH01000001">
    <property type="protein sequence ID" value="PLR40498.1"/>
    <property type="molecule type" value="Genomic_DNA"/>
</dbReference>
<keyword evidence="3" id="KW-0946">Virion</keyword>
<dbReference type="AlphaFoldDB" id="A0A2N5ED95"/>
<dbReference type="SMART" id="SM00972">
    <property type="entry name" value="SCPU"/>
    <property type="match status" value="1"/>
</dbReference>